<reference evidence="2 3" key="1">
    <citation type="submission" date="2017-05" db="EMBL/GenBank/DDBJ databases">
        <title>Vagococcus spp. assemblies.</title>
        <authorList>
            <person name="Gulvik C.A."/>
        </authorList>
    </citation>
    <scope>NUCLEOTIDE SEQUENCE [LARGE SCALE GENOMIC DNA]</scope>
    <source>
        <strain evidence="2 3">SS1995</strain>
    </source>
</reference>
<evidence type="ECO:0000256" key="1">
    <source>
        <dbReference type="SAM" id="SignalP"/>
    </source>
</evidence>
<dbReference type="AlphaFoldDB" id="A0A430A1Y8"/>
<proteinExistence type="predicted"/>
<organism evidence="2 3">
    <name type="scientific">Vagococcus vulneris</name>
    <dbReference type="NCBI Taxonomy" id="1977869"/>
    <lineage>
        <taxon>Bacteria</taxon>
        <taxon>Bacillati</taxon>
        <taxon>Bacillota</taxon>
        <taxon>Bacilli</taxon>
        <taxon>Lactobacillales</taxon>
        <taxon>Enterococcaceae</taxon>
        <taxon>Vagococcus</taxon>
    </lineage>
</organism>
<gene>
    <name evidence="2" type="ORF">CBF37_00015</name>
</gene>
<evidence type="ECO:0000313" key="3">
    <source>
        <dbReference type="Proteomes" id="UP000287857"/>
    </source>
</evidence>
<dbReference type="EMBL" id="NGJS01000001">
    <property type="protein sequence ID" value="RSU00435.1"/>
    <property type="molecule type" value="Genomic_DNA"/>
</dbReference>
<dbReference type="OrthoDB" id="1655118at2"/>
<dbReference type="Proteomes" id="UP000287857">
    <property type="component" value="Unassembled WGS sequence"/>
</dbReference>
<feature type="signal peptide" evidence="1">
    <location>
        <begin position="1"/>
        <end position="21"/>
    </location>
</feature>
<sequence>MKKKQIYKWFIVFLFSTFLTACVNLEKTQKADTTDSKPAVYHKIDNQGRVLKEFPQFYQASYFGNNKINRDRGTYVVPGLIATESLSLNNSNHLSESYQMDPQGVTVVENYLVISAYSHDERHASVLYVLDRLTHNYIKTIVLEGNPHVGGIAYDDQSKNLWVCAKTDTSEAAIVSIPLVRIRDYQIDINKAPIKYDQVVVLDDIKRASFIAYKNGSLFVGYFSINHEGILDEYALNKHGNLKRTVKNRVVLTTKTDQLSAETTFKVEHGIQGITFYKDFVLLSQSYGPEDSAILVYRHKQGREKVRYLDEEVLMKIEAPPYLEQISVKDNILYTIFESGTQRFRTNPSVTVVDRIIELDLPILLKDLDK</sequence>
<accession>A0A430A1Y8</accession>
<feature type="chain" id="PRO_5038451435" description="Lipoprotein" evidence="1">
    <location>
        <begin position="22"/>
        <end position="370"/>
    </location>
</feature>
<comment type="caution">
    <text evidence="2">The sequence shown here is derived from an EMBL/GenBank/DDBJ whole genome shotgun (WGS) entry which is preliminary data.</text>
</comment>
<keyword evidence="1" id="KW-0732">Signal</keyword>
<name>A0A430A1Y8_9ENTE</name>
<evidence type="ECO:0000313" key="2">
    <source>
        <dbReference type="EMBL" id="RSU00435.1"/>
    </source>
</evidence>
<protein>
    <recommendedName>
        <fullName evidence="4">Lipoprotein</fullName>
    </recommendedName>
</protein>
<keyword evidence="3" id="KW-1185">Reference proteome</keyword>
<dbReference type="RefSeq" id="WP_125982761.1">
    <property type="nucleotide sequence ID" value="NZ_NGJS01000001.1"/>
</dbReference>
<dbReference type="PROSITE" id="PS51257">
    <property type="entry name" value="PROKAR_LIPOPROTEIN"/>
    <property type="match status" value="1"/>
</dbReference>
<evidence type="ECO:0008006" key="4">
    <source>
        <dbReference type="Google" id="ProtNLM"/>
    </source>
</evidence>